<dbReference type="SUPFAM" id="SSF53067">
    <property type="entry name" value="Actin-like ATPase domain"/>
    <property type="match status" value="1"/>
</dbReference>
<evidence type="ECO:0000313" key="5">
    <source>
        <dbReference type="Proteomes" id="UP001157017"/>
    </source>
</evidence>
<comment type="caution">
    <text evidence="4">The sequence shown here is derived from an EMBL/GenBank/DDBJ whole genome shotgun (WGS) entry which is preliminary data.</text>
</comment>
<dbReference type="InterPro" id="IPR017853">
    <property type="entry name" value="GH"/>
</dbReference>
<dbReference type="SUPFAM" id="SSF51445">
    <property type="entry name" value="(Trans)glycosidases"/>
    <property type="match status" value="1"/>
</dbReference>
<feature type="compositionally biased region" description="Low complexity" evidence="3">
    <location>
        <begin position="469"/>
        <end position="492"/>
    </location>
</feature>
<dbReference type="InterPro" id="IPR043129">
    <property type="entry name" value="ATPase_NBD"/>
</dbReference>
<accession>A0ABQ6JR56</accession>
<dbReference type="Pfam" id="PF00480">
    <property type="entry name" value="ROK"/>
    <property type="match status" value="2"/>
</dbReference>
<feature type="region of interest" description="Disordered" evidence="3">
    <location>
        <begin position="273"/>
        <end position="296"/>
    </location>
</feature>
<dbReference type="Gene3D" id="3.30.420.40">
    <property type="match status" value="3"/>
</dbReference>
<gene>
    <name evidence="4" type="ORF">GCM10025868_44160</name>
</gene>
<proteinExistence type="inferred from homology"/>
<dbReference type="PANTHER" id="PTHR18964">
    <property type="entry name" value="ROK (REPRESSOR, ORF, KINASE) FAMILY"/>
    <property type="match status" value="1"/>
</dbReference>
<evidence type="ECO:0000256" key="1">
    <source>
        <dbReference type="ARBA" id="ARBA00006479"/>
    </source>
</evidence>
<protein>
    <recommendedName>
        <fullName evidence="6">ROK family protein</fullName>
    </recommendedName>
</protein>
<reference evidence="5" key="1">
    <citation type="journal article" date="2019" name="Int. J. Syst. Evol. Microbiol.">
        <title>The Global Catalogue of Microorganisms (GCM) 10K type strain sequencing project: providing services to taxonomists for standard genome sequencing and annotation.</title>
        <authorList>
            <consortium name="The Broad Institute Genomics Platform"/>
            <consortium name="The Broad Institute Genome Sequencing Center for Infectious Disease"/>
            <person name="Wu L."/>
            <person name="Ma J."/>
        </authorList>
    </citation>
    <scope>NUCLEOTIDE SEQUENCE [LARGE SCALE GENOMIC DNA]</scope>
    <source>
        <strain evidence="5">NBRC 108730</strain>
    </source>
</reference>
<sequence length="615" mass="62112">MQAGALAVMTSHVLLPALDPLLPATLSPTVLGLLRADPGRAGWASTACWSATPSTCAGPAAAGASPRRPCSPSRPASTCCASAPTRTSSLHLDVVAALEAAVHDGSLPAERLLDAARRVDVAADEVARLRRAAEPPSADTTSSARAAAAAVRVQGDLPDLAGALVVRVRTGTNVAVGEVPWGLPDPSALPDVLRLDVDERTDADQVLAAAGDARWWCWCASSTATRGWGRSSTGSPLRVPTWWPSRWAGPGRTSCRGCRGAHLRRLAGERRRARRRPVRRVAQGAPVSTDVPARPGPVLGHGPDPAGVPWRAGLDVGGSKVLGVALDDADRVLGSVRLPTEAGPAGVLRSAAAAVAALAAERPASAPLRAVGVGVPGVVPPGSGSVRHAVNLGLTDEVFDLGPALAERVGAAVTVENDVNAAALGAAHQARAARPGAAQHRHRAGGRPGRRRPGAPRIARRGGGGGARAGRSARAALRLRAARLSRAGSPRARPSPRPGRCPADAARPSSLFAAAAAGDERARRVRDDWSAAVAAAVRLLVLTADVEVVVLGGGVSDVGPPLLEAVSGALAAQATGSAFLTSLDLPRRVVLLPAGSTAAAVGAAIAADLVAAGRA</sequence>
<feature type="compositionally biased region" description="Basic residues" evidence="3">
    <location>
        <begin position="439"/>
        <end position="460"/>
    </location>
</feature>
<dbReference type="Gene3D" id="3.20.20.300">
    <property type="entry name" value="Glycoside hydrolase, family 3, N-terminal domain"/>
    <property type="match status" value="1"/>
</dbReference>
<dbReference type="Proteomes" id="UP001157017">
    <property type="component" value="Unassembled WGS sequence"/>
</dbReference>
<dbReference type="EMBL" id="BSUZ01000001">
    <property type="protein sequence ID" value="GMA89166.1"/>
    <property type="molecule type" value="Genomic_DNA"/>
</dbReference>
<dbReference type="InterPro" id="IPR036962">
    <property type="entry name" value="Glyco_hydro_3_N_sf"/>
</dbReference>
<name>A0ABQ6JR56_9ACTN</name>
<evidence type="ECO:0000256" key="3">
    <source>
        <dbReference type="SAM" id="MobiDB-lite"/>
    </source>
</evidence>
<keyword evidence="2" id="KW-0378">Hydrolase</keyword>
<comment type="similarity">
    <text evidence="1">Belongs to the ROK (NagC/XylR) family.</text>
</comment>
<organism evidence="4 5">
    <name type="scientific">Angustibacter aerolatus</name>
    <dbReference type="NCBI Taxonomy" id="1162965"/>
    <lineage>
        <taxon>Bacteria</taxon>
        <taxon>Bacillati</taxon>
        <taxon>Actinomycetota</taxon>
        <taxon>Actinomycetes</taxon>
        <taxon>Kineosporiales</taxon>
        <taxon>Kineosporiaceae</taxon>
    </lineage>
</organism>
<dbReference type="InterPro" id="IPR000600">
    <property type="entry name" value="ROK"/>
</dbReference>
<evidence type="ECO:0000256" key="2">
    <source>
        <dbReference type="ARBA" id="ARBA00022801"/>
    </source>
</evidence>
<evidence type="ECO:0008006" key="6">
    <source>
        <dbReference type="Google" id="ProtNLM"/>
    </source>
</evidence>
<feature type="compositionally biased region" description="Low complexity" evidence="3">
    <location>
        <begin position="426"/>
        <end position="438"/>
    </location>
</feature>
<evidence type="ECO:0000313" key="4">
    <source>
        <dbReference type="EMBL" id="GMA89166.1"/>
    </source>
</evidence>
<keyword evidence="5" id="KW-1185">Reference proteome</keyword>
<feature type="region of interest" description="Disordered" evidence="3">
    <location>
        <begin position="426"/>
        <end position="506"/>
    </location>
</feature>
<dbReference type="PANTHER" id="PTHR18964:SF149">
    <property type="entry name" value="BIFUNCTIONAL UDP-N-ACETYLGLUCOSAMINE 2-EPIMERASE_N-ACETYLMANNOSAMINE KINASE"/>
    <property type="match status" value="1"/>
</dbReference>